<accession>A0A0N8PQW6</accession>
<organism evidence="1 2">
    <name type="scientific">Kouleothrix aurantiaca</name>
    <dbReference type="NCBI Taxonomy" id="186479"/>
    <lineage>
        <taxon>Bacteria</taxon>
        <taxon>Bacillati</taxon>
        <taxon>Chloroflexota</taxon>
        <taxon>Chloroflexia</taxon>
        <taxon>Chloroflexales</taxon>
        <taxon>Roseiflexineae</taxon>
        <taxon>Roseiflexaceae</taxon>
        <taxon>Kouleothrix</taxon>
    </lineage>
</organism>
<reference evidence="1 2" key="1">
    <citation type="submission" date="2015-09" db="EMBL/GenBank/DDBJ databases">
        <title>Draft genome sequence of Kouleothrix aurantiaca JCM 19913.</title>
        <authorList>
            <person name="Hemp J."/>
        </authorList>
    </citation>
    <scope>NUCLEOTIDE SEQUENCE [LARGE SCALE GENOMIC DNA]</scope>
    <source>
        <strain evidence="1 2">COM-B</strain>
    </source>
</reference>
<proteinExistence type="predicted"/>
<feature type="non-terminal residue" evidence="1">
    <location>
        <position position="1"/>
    </location>
</feature>
<evidence type="ECO:0000313" key="1">
    <source>
        <dbReference type="EMBL" id="KPV48269.1"/>
    </source>
</evidence>
<name>A0A0N8PQW6_9CHLR</name>
<protein>
    <recommendedName>
        <fullName evidence="3">SAM-dependent methyltransferase</fullName>
    </recommendedName>
</protein>
<sequence>ARAAALSLTDVTFLNADARHADYAAGTIFYLFTPFEGAMLHEVLDRLRERARSGPIRLATYGACTGVVAQQEWVSAPSPAEPGSYRLALFSSLG</sequence>
<evidence type="ECO:0000313" key="2">
    <source>
        <dbReference type="Proteomes" id="UP000050509"/>
    </source>
</evidence>
<dbReference type="EMBL" id="LJCR01002791">
    <property type="protein sequence ID" value="KPV48269.1"/>
    <property type="molecule type" value="Genomic_DNA"/>
</dbReference>
<dbReference type="Proteomes" id="UP000050509">
    <property type="component" value="Unassembled WGS sequence"/>
</dbReference>
<comment type="caution">
    <text evidence="1">The sequence shown here is derived from an EMBL/GenBank/DDBJ whole genome shotgun (WGS) entry which is preliminary data.</text>
</comment>
<gene>
    <name evidence="1" type="ORF">SE17_38975</name>
</gene>
<keyword evidence="2" id="KW-1185">Reference proteome</keyword>
<dbReference type="AlphaFoldDB" id="A0A0N8PQW6"/>
<evidence type="ECO:0008006" key="3">
    <source>
        <dbReference type="Google" id="ProtNLM"/>
    </source>
</evidence>